<dbReference type="OrthoDB" id="242546at2"/>
<dbReference type="Pfam" id="PF00015">
    <property type="entry name" value="MCPsignal"/>
    <property type="match status" value="1"/>
</dbReference>
<feature type="transmembrane region" description="Helical" evidence="3">
    <location>
        <begin position="43"/>
        <end position="64"/>
    </location>
</feature>
<keyword evidence="6" id="KW-1185">Reference proteome</keyword>
<feature type="transmembrane region" description="Helical" evidence="3">
    <location>
        <begin position="17"/>
        <end position="36"/>
    </location>
</feature>
<accession>A0A147KBY3</accession>
<feature type="transmembrane region" description="Helical" evidence="3">
    <location>
        <begin position="140"/>
        <end position="162"/>
    </location>
</feature>
<dbReference type="PANTHER" id="PTHR32089:SF112">
    <property type="entry name" value="LYSOZYME-LIKE PROTEIN-RELATED"/>
    <property type="match status" value="1"/>
</dbReference>
<name>A0A147KBY3_9BACI</name>
<evidence type="ECO:0000313" key="5">
    <source>
        <dbReference type="EMBL" id="KUP08948.1"/>
    </source>
</evidence>
<evidence type="ECO:0000256" key="2">
    <source>
        <dbReference type="PROSITE-ProRule" id="PRU00284"/>
    </source>
</evidence>
<keyword evidence="3" id="KW-1133">Transmembrane helix</keyword>
<dbReference type="GO" id="GO:0007165">
    <property type="term" value="P:signal transduction"/>
    <property type="evidence" value="ECO:0007669"/>
    <property type="project" value="UniProtKB-KW"/>
</dbReference>
<feature type="transmembrane region" description="Helical" evidence="3">
    <location>
        <begin position="113"/>
        <end position="134"/>
    </location>
</feature>
<dbReference type="Proteomes" id="UP000074108">
    <property type="component" value="Unassembled WGS sequence"/>
</dbReference>
<dbReference type="GO" id="GO:0016020">
    <property type="term" value="C:membrane"/>
    <property type="evidence" value="ECO:0007669"/>
    <property type="project" value="InterPro"/>
</dbReference>
<evidence type="ECO:0000313" key="6">
    <source>
        <dbReference type="Proteomes" id="UP000074108"/>
    </source>
</evidence>
<comment type="caution">
    <text evidence="5">The sequence shown here is derived from an EMBL/GenBank/DDBJ whole genome shotgun (WGS) entry which is preliminary data.</text>
</comment>
<organism evidence="5 6">
    <name type="scientific">Bacillus coahuilensis p1.1.43</name>
    <dbReference type="NCBI Taxonomy" id="1150625"/>
    <lineage>
        <taxon>Bacteria</taxon>
        <taxon>Bacillati</taxon>
        <taxon>Bacillota</taxon>
        <taxon>Bacilli</taxon>
        <taxon>Bacillales</taxon>
        <taxon>Bacillaceae</taxon>
        <taxon>Bacillus</taxon>
    </lineage>
</organism>
<dbReference type="Gene3D" id="1.10.287.950">
    <property type="entry name" value="Methyl-accepting chemotaxis protein"/>
    <property type="match status" value="1"/>
</dbReference>
<dbReference type="PROSITE" id="PS50111">
    <property type="entry name" value="CHEMOTAXIS_TRANSDUC_2"/>
    <property type="match status" value="1"/>
</dbReference>
<dbReference type="AlphaFoldDB" id="A0A147KBY3"/>
<evidence type="ECO:0000256" key="3">
    <source>
        <dbReference type="SAM" id="Phobius"/>
    </source>
</evidence>
<dbReference type="STRING" id="1150625.Q75_01665"/>
<dbReference type="PANTHER" id="PTHR32089">
    <property type="entry name" value="METHYL-ACCEPTING CHEMOTAXIS PROTEIN MCPB"/>
    <property type="match status" value="1"/>
</dbReference>
<protein>
    <recommendedName>
        <fullName evidence="4">Methyl-accepting transducer domain-containing protein</fullName>
    </recommendedName>
</protein>
<dbReference type="InterPro" id="IPR004089">
    <property type="entry name" value="MCPsignal_dom"/>
</dbReference>
<reference evidence="5 6" key="1">
    <citation type="journal article" date="2016" name="Front. Microbiol.">
        <title>Microevolution Analysis of Bacillus coahuilensis Unveils Differences in Phosphorus Acquisition Strategies and Their Regulation.</title>
        <authorList>
            <person name="Gomez-Lunar Z."/>
            <person name="Hernandez-Gonzalez I."/>
            <person name="Rodriguez-Torres M.D."/>
            <person name="Souza V."/>
            <person name="Olmedo-Alvarez G."/>
        </authorList>
    </citation>
    <scope>NUCLEOTIDE SEQUENCE [LARGE SCALE GENOMIC DNA]</scope>
    <source>
        <strain evidence="6">p1.1.43</strain>
    </source>
</reference>
<keyword evidence="3" id="KW-0812">Transmembrane</keyword>
<sequence>MNKIEQMRNEDNKKKNVFMFGVFSVSLVLALVKAFSEGETSTIMLFGSELVTFTLAFVVTQYIVKRYMLFPYVSVILVNLFTMAGIFIVGGGWTVVLVSFFLMIFSAVHFSRIIFAIGFFLGLASILMAAFLGINEVESIQTNIVTLLLTYVMGAALLQVMIRLTWLQDKKMYELVEETEAATAHELQLKEQLTASMGEILQGVESSNERIQRNLQGQSDMKEGIIQMAAGSNQQTEQIASITENASMTNTLMENLQKSVQSLMEEANETSALTEEGSTKVTSFYGEAKDIQTFIKELNLIFHTLSEKIQETNTFSDSIKQISEQTNLLALNASIEAARAGEAGKGFSVVAEEIRKLAEVTNSTAESITRNLKEVNEENRLTLGKMQASDESMESMLVSVNKVVSYFDQLKARVNRIGQEFHATDDVTRSVLRNSQEVEKSTSELAAIIEEASAALEEMSATVETLTDDNVVIGNVMNHTAEEAKKLMESTK</sequence>
<gene>
    <name evidence="5" type="ORF">Q75_01665</name>
</gene>
<dbReference type="SMART" id="SM00283">
    <property type="entry name" value="MA"/>
    <property type="match status" value="1"/>
</dbReference>
<evidence type="ECO:0000256" key="1">
    <source>
        <dbReference type="ARBA" id="ARBA00023224"/>
    </source>
</evidence>
<evidence type="ECO:0000259" key="4">
    <source>
        <dbReference type="PROSITE" id="PS50111"/>
    </source>
</evidence>
<dbReference type="PATRIC" id="fig|1150625.3.peg.349"/>
<feature type="transmembrane region" description="Helical" evidence="3">
    <location>
        <begin position="76"/>
        <end position="101"/>
    </location>
</feature>
<proteinExistence type="predicted"/>
<dbReference type="SUPFAM" id="SSF58104">
    <property type="entry name" value="Methyl-accepting chemotaxis protein (MCP) signaling domain"/>
    <property type="match status" value="1"/>
</dbReference>
<feature type="domain" description="Methyl-accepting transducer" evidence="4">
    <location>
        <begin position="210"/>
        <end position="460"/>
    </location>
</feature>
<keyword evidence="3" id="KW-0472">Membrane</keyword>
<dbReference type="EMBL" id="LDYG01000005">
    <property type="protein sequence ID" value="KUP08948.1"/>
    <property type="molecule type" value="Genomic_DNA"/>
</dbReference>
<keyword evidence="1 2" id="KW-0807">Transducer</keyword>